<keyword evidence="4 7" id="KW-0863">Zinc-finger</keyword>
<dbReference type="FunFam" id="3.30.160.60:FF:000870">
    <property type="entry name" value="zinc finger protein 197 isoform X1"/>
    <property type="match status" value="1"/>
</dbReference>
<dbReference type="AlphaFoldDB" id="A0AA38IN62"/>
<dbReference type="Gene3D" id="3.30.160.60">
    <property type="entry name" value="Classic Zinc Finger"/>
    <property type="match status" value="5"/>
</dbReference>
<dbReference type="SUPFAM" id="SSF57716">
    <property type="entry name" value="Glucocorticoid receptor-like (DNA-binding domain)"/>
    <property type="match status" value="1"/>
</dbReference>
<feature type="binding site" evidence="8">
    <location>
        <position position="50"/>
    </location>
    <ligand>
        <name>Zn(2+)</name>
        <dbReference type="ChEBI" id="CHEBI:29105"/>
    </ligand>
</feature>
<dbReference type="PROSITE" id="PS50157">
    <property type="entry name" value="ZINC_FINGER_C2H2_2"/>
    <property type="match status" value="5"/>
</dbReference>
<dbReference type="SMART" id="SM00868">
    <property type="entry name" value="zf-AD"/>
    <property type="match status" value="1"/>
</dbReference>
<comment type="subcellular location">
    <subcellularLocation>
        <location evidence="1">Nucleus</location>
    </subcellularLocation>
</comment>
<gene>
    <name evidence="11" type="ORF">Zmor_010094</name>
</gene>
<dbReference type="InterPro" id="IPR036236">
    <property type="entry name" value="Znf_C2H2_sf"/>
</dbReference>
<sequence>MDNVCRTCLRVPTNLTPLYVNSTLISKIETIASIQVIKDDNYPSNICQECITNVNILYNFRRVIINSDKELQERAATLERLKKSSPQKAAETSKTPIVKKEHFDPLYVEMAPLDPSSESSSQTQDEQECETDVKESVKKAMADMKRCKCNICDKTFPSRFKLYSHKRTEHVAPGVCNVCGMVVRSDNLKRHIQLHLAQPVECKDCGKIFKNSESLRGHMLIHKGVIYTCEICGRMCKVKSEYKRHMKSHVDPEIGKVMCTLCGKRVRDMKKHMHSHTGERPYSCVYCMKGFTSTYSLKVHTRQHTNEKPYICEYCPMAFPQKVSLLTHIRSKHTS</sequence>
<dbReference type="InterPro" id="IPR013087">
    <property type="entry name" value="Znf_C2H2_type"/>
</dbReference>
<dbReference type="PANTHER" id="PTHR24394:SF29">
    <property type="entry name" value="MYONEURIN"/>
    <property type="match status" value="1"/>
</dbReference>
<feature type="domain" description="C2H2-type" evidence="9">
    <location>
        <begin position="282"/>
        <end position="309"/>
    </location>
</feature>
<feature type="domain" description="C2H2-type" evidence="9">
    <location>
        <begin position="147"/>
        <end position="170"/>
    </location>
</feature>
<evidence type="ECO:0000256" key="1">
    <source>
        <dbReference type="ARBA" id="ARBA00004123"/>
    </source>
</evidence>
<evidence type="ECO:0000259" key="9">
    <source>
        <dbReference type="PROSITE" id="PS50157"/>
    </source>
</evidence>
<dbReference type="PROSITE" id="PS00028">
    <property type="entry name" value="ZINC_FINGER_C2H2_1"/>
    <property type="match status" value="5"/>
</dbReference>
<evidence type="ECO:0000256" key="5">
    <source>
        <dbReference type="ARBA" id="ARBA00022833"/>
    </source>
</evidence>
<keyword evidence="6" id="KW-0539">Nucleus</keyword>
<keyword evidence="2 8" id="KW-0479">Metal-binding</keyword>
<keyword evidence="3" id="KW-0677">Repeat</keyword>
<dbReference type="GO" id="GO:0000981">
    <property type="term" value="F:DNA-binding transcription factor activity, RNA polymerase II-specific"/>
    <property type="evidence" value="ECO:0007669"/>
    <property type="project" value="TreeGrafter"/>
</dbReference>
<protein>
    <submittedName>
        <fullName evidence="11">Uncharacterized protein</fullName>
    </submittedName>
</protein>
<evidence type="ECO:0000256" key="2">
    <source>
        <dbReference type="ARBA" id="ARBA00022723"/>
    </source>
</evidence>
<evidence type="ECO:0000256" key="3">
    <source>
        <dbReference type="ARBA" id="ARBA00022737"/>
    </source>
</evidence>
<dbReference type="PANTHER" id="PTHR24394">
    <property type="entry name" value="ZINC FINGER PROTEIN"/>
    <property type="match status" value="1"/>
</dbReference>
<dbReference type="SMART" id="SM00355">
    <property type="entry name" value="ZnF_C2H2"/>
    <property type="match status" value="7"/>
</dbReference>
<dbReference type="Proteomes" id="UP001168821">
    <property type="component" value="Unassembled WGS sequence"/>
</dbReference>
<evidence type="ECO:0000256" key="8">
    <source>
        <dbReference type="PROSITE-ProRule" id="PRU01263"/>
    </source>
</evidence>
<dbReference type="Pfam" id="PF00096">
    <property type="entry name" value="zf-C2H2"/>
    <property type="match status" value="5"/>
</dbReference>
<feature type="binding site" evidence="8">
    <location>
        <position position="5"/>
    </location>
    <ligand>
        <name>Zn(2+)</name>
        <dbReference type="ChEBI" id="CHEBI:29105"/>
    </ligand>
</feature>
<feature type="binding site" evidence="8">
    <location>
        <position position="8"/>
    </location>
    <ligand>
        <name>Zn(2+)</name>
        <dbReference type="ChEBI" id="CHEBI:29105"/>
    </ligand>
</feature>
<feature type="domain" description="C2H2-type" evidence="9">
    <location>
        <begin position="310"/>
        <end position="335"/>
    </location>
</feature>
<feature type="binding site" evidence="8">
    <location>
        <position position="47"/>
    </location>
    <ligand>
        <name>Zn(2+)</name>
        <dbReference type="ChEBI" id="CHEBI:29105"/>
    </ligand>
</feature>
<name>A0AA38IN62_9CUCU</name>
<dbReference type="PROSITE" id="PS51915">
    <property type="entry name" value="ZAD"/>
    <property type="match status" value="1"/>
</dbReference>
<dbReference type="Gene3D" id="3.40.1800.20">
    <property type="match status" value="1"/>
</dbReference>
<feature type="domain" description="C2H2-type" evidence="9">
    <location>
        <begin position="227"/>
        <end position="254"/>
    </location>
</feature>
<keyword evidence="12" id="KW-1185">Reference proteome</keyword>
<dbReference type="EMBL" id="JALNTZ010000003">
    <property type="protein sequence ID" value="KAJ3658351.1"/>
    <property type="molecule type" value="Genomic_DNA"/>
</dbReference>
<evidence type="ECO:0000256" key="7">
    <source>
        <dbReference type="PROSITE-ProRule" id="PRU00042"/>
    </source>
</evidence>
<evidence type="ECO:0000313" key="11">
    <source>
        <dbReference type="EMBL" id="KAJ3658351.1"/>
    </source>
</evidence>
<evidence type="ECO:0000259" key="10">
    <source>
        <dbReference type="PROSITE" id="PS51915"/>
    </source>
</evidence>
<dbReference type="GO" id="GO:0005634">
    <property type="term" value="C:nucleus"/>
    <property type="evidence" value="ECO:0007669"/>
    <property type="project" value="UniProtKB-SubCell"/>
</dbReference>
<evidence type="ECO:0000313" key="12">
    <source>
        <dbReference type="Proteomes" id="UP001168821"/>
    </source>
</evidence>
<dbReference type="InterPro" id="IPR012934">
    <property type="entry name" value="Znf_AD"/>
</dbReference>
<dbReference type="FunFam" id="3.30.160.60:FF:000065">
    <property type="entry name" value="B-cell CLL/lymphoma 6, member B"/>
    <property type="match status" value="1"/>
</dbReference>
<dbReference type="Pfam" id="PF07776">
    <property type="entry name" value="zf-AD"/>
    <property type="match status" value="1"/>
</dbReference>
<reference evidence="11" key="1">
    <citation type="journal article" date="2023" name="G3 (Bethesda)">
        <title>Whole genome assemblies of Zophobas morio and Tenebrio molitor.</title>
        <authorList>
            <person name="Kaur S."/>
            <person name="Stinson S.A."/>
            <person name="diCenzo G.C."/>
        </authorList>
    </citation>
    <scope>NUCLEOTIDE SEQUENCE</scope>
    <source>
        <strain evidence="11">QUZm001</strain>
    </source>
</reference>
<organism evidence="11 12">
    <name type="scientific">Zophobas morio</name>
    <dbReference type="NCBI Taxonomy" id="2755281"/>
    <lineage>
        <taxon>Eukaryota</taxon>
        <taxon>Metazoa</taxon>
        <taxon>Ecdysozoa</taxon>
        <taxon>Arthropoda</taxon>
        <taxon>Hexapoda</taxon>
        <taxon>Insecta</taxon>
        <taxon>Pterygota</taxon>
        <taxon>Neoptera</taxon>
        <taxon>Endopterygota</taxon>
        <taxon>Coleoptera</taxon>
        <taxon>Polyphaga</taxon>
        <taxon>Cucujiformia</taxon>
        <taxon>Tenebrionidae</taxon>
        <taxon>Zophobas</taxon>
    </lineage>
</organism>
<comment type="caution">
    <text evidence="11">The sequence shown here is derived from an EMBL/GenBank/DDBJ whole genome shotgun (WGS) entry which is preliminary data.</text>
</comment>
<accession>A0AA38IN62</accession>
<proteinExistence type="predicted"/>
<dbReference type="SUPFAM" id="SSF57667">
    <property type="entry name" value="beta-beta-alpha zinc fingers"/>
    <property type="match status" value="3"/>
</dbReference>
<evidence type="ECO:0000256" key="4">
    <source>
        <dbReference type="ARBA" id="ARBA00022771"/>
    </source>
</evidence>
<feature type="domain" description="C2H2-type" evidence="9">
    <location>
        <begin position="200"/>
        <end position="224"/>
    </location>
</feature>
<keyword evidence="5 8" id="KW-0862">Zinc</keyword>
<dbReference type="GO" id="GO:0008270">
    <property type="term" value="F:zinc ion binding"/>
    <property type="evidence" value="ECO:0007669"/>
    <property type="project" value="UniProtKB-UniRule"/>
</dbReference>
<evidence type="ECO:0000256" key="6">
    <source>
        <dbReference type="ARBA" id="ARBA00023242"/>
    </source>
</evidence>
<feature type="domain" description="ZAD" evidence="10">
    <location>
        <begin position="3"/>
        <end position="74"/>
    </location>
</feature>